<keyword evidence="3 7" id="KW-0547">Nucleotide-binding</keyword>
<dbReference type="GO" id="GO:0005524">
    <property type="term" value="F:ATP binding"/>
    <property type="evidence" value="ECO:0007669"/>
    <property type="project" value="UniProtKB-KW"/>
</dbReference>
<accession>A0AA38HI03</accession>
<dbReference type="InterPro" id="IPR020751">
    <property type="entry name" value="aa-tRNA-synth_I_codon-bd_sub2"/>
</dbReference>
<dbReference type="GO" id="GO:0000049">
    <property type="term" value="F:tRNA binding"/>
    <property type="evidence" value="ECO:0007669"/>
    <property type="project" value="InterPro"/>
</dbReference>
<evidence type="ECO:0000256" key="5">
    <source>
        <dbReference type="ARBA" id="ARBA00022917"/>
    </source>
</evidence>
<dbReference type="Gene3D" id="1.10.10.350">
    <property type="match status" value="1"/>
</dbReference>
<comment type="caution">
    <text evidence="10">The sequence shown here is derived from an EMBL/GenBank/DDBJ whole genome shotgun (WGS) entry which is preliminary data.</text>
</comment>
<dbReference type="Pfam" id="PF00749">
    <property type="entry name" value="tRNA-synt_1c"/>
    <property type="match status" value="1"/>
</dbReference>
<evidence type="ECO:0000256" key="1">
    <source>
        <dbReference type="ARBA" id="ARBA00007894"/>
    </source>
</evidence>
<evidence type="ECO:0000313" key="11">
    <source>
        <dbReference type="Proteomes" id="UP001168821"/>
    </source>
</evidence>
<dbReference type="GO" id="GO:0004818">
    <property type="term" value="F:glutamate-tRNA ligase activity"/>
    <property type="evidence" value="ECO:0007669"/>
    <property type="project" value="TreeGrafter"/>
</dbReference>
<keyword evidence="2 7" id="KW-0436">Ligase</keyword>
<protein>
    <recommendedName>
        <fullName evidence="12">Glutamate--tRNA ligase, mitochondrial</fullName>
    </recommendedName>
</protein>
<comment type="similarity">
    <text evidence="1">Belongs to the class-I aminoacyl-tRNA synthetase family. Glutamate--tRNA ligase type 1 subfamily.</text>
</comment>
<organism evidence="10 11">
    <name type="scientific">Zophobas morio</name>
    <dbReference type="NCBI Taxonomy" id="2755281"/>
    <lineage>
        <taxon>Eukaryota</taxon>
        <taxon>Metazoa</taxon>
        <taxon>Ecdysozoa</taxon>
        <taxon>Arthropoda</taxon>
        <taxon>Hexapoda</taxon>
        <taxon>Insecta</taxon>
        <taxon>Pterygota</taxon>
        <taxon>Neoptera</taxon>
        <taxon>Endopterygota</taxon>
        <taxon>Coleoptera</taxon>
        <taxon>Polyphaga</taxon>
        <taxon>Cucujiformia</taxon>
        <taxon>Tenebrionidae</taxon>
        <taxon>Zophobas</taxon>
    </lineage>
</organism>
<dbReference type="InterPro" id="IPR049940">
    <property type="entry name" value="GluQ/Sye"/>
</dbReference>
<dbReference type="PANTHER" id="PTHR43311">
    <property type="entry name" value="GLUTAMATE--TRNA LIGASE"/>
    <property type="match status" value="1"/>
</dbReference>
<feature type="domain" description="Glutamyl/glutaminyl-tRNA synthetase class Ib catalytic" evidence="8">
    <location>
        <begin position="3"/>
        <end position="94"/>
    </location>
</feature>
<gene>
    <name evidence="10" type="ORF">Zmor_011823</name>
</gene>
<reference evidence="10" key="1">
    <citation type="journal article" date="2023" name="G3 (Bethesda)">
        <title>Whole genome assemblies of Zophobas morio and Tenebrio molitor.</title>
        <authorList>
            <person name="Kaur S."/>
            <person name="Stinson S.A."/>
            <person name="diCenzo G.C."/>
        </authorList>
    </citation>
    <scope>NUCLEOTIDE SEQUENCE</scope>
    <source>
        <strain evidence="10">QUZm001</strain>
    </source>
</reference>
<dbReference type="Gene3D" id="3.40.50.620">
    <property type="entry name" value="HUPs"/>
    <property type="match status" value="1"/>
</dbReference>
<dbReference type="InterPro" id="IPR020058">
    <property type="entry name" value="Glu/Gln-tRNA-synth_Ib_cat-dom"/>
</dbReference>
<dbReference type="PANTHER" id="PTHR43311:SF2">
    <property type="entry name" value="GLUTAMATE--TRNA LIGASE, MITOCHONDRIAL-RELATED"/>
    <property type="match status" value="1"/>
</dbReference>
<keyword evidence="4 7" id="KW-0067">ATP-binding</keyword>
<feature type="domain" description="Aminoacyl-tRNA synthetase class I anticodon-binding" evidence="9">
    <location>
        <begin position="114"/>
        <end position="228"/>
    </location>
</feature>
<evidence type="ECO:0000256" key="7">
    <source>
        <dbReference type="RuleBase" id="RU363037"/>
    </source>
</evidence>
<dbReference type="GO" id="GO:0005829">
    <property type="term" value="C:cytosol"/>
    <property type="evidence" value="ECO:0007669"/>
    <property type="project" value="TreeGrafter"/>
</dbReference>
<keyword evidence="6 7" id="KW-0030">Aminoacyl-tRNA synthetase</keyword>
<dbReference type="GO" id="GO:0006424">
    <property type="term" value="P:glutamyl-tRNA aminoacylation"/>
    <property type="evidence" value="ECO:0007669"/>
    <property type="project" value="TreeGrafter"/>
</dbReference>
<dbReference type="Proteomes" id="UP001168821">
    <property type="component" value="Unassembled WGS sequence"/>
</dbReference>
<dbReference type="SUPFAM" id="SSF48163">
    <property type="entry name" value="An anticodon-binding domain of class I aminoacyl-tRNA synthetases"/>
    <property type="match status" value="1"/>
</dbReference>
<evidence type="ECO:0000256" key="3">
    <source>
        <dbReference type="ARBA" id="ARBA00022741"/>
    </source>
</evidence>
<evidence type="ECO:0000259" key="8">
    <source>
        <dbReference type="Pfam" id="PF00749"/>
    </source>
</evidence>
<dbReference type="EMBL" id="JALNTZ010003222">
    <property type="protein sequence ID" value="KAJ3616579.1"/>
    <property type="molecule type" value="Genomic_DNA"/>
</dbReference>
<keyword evidence="11" id="KW-1185">Reference proteome</keyword>
<name>A0AA38HI03_9CUCU</name>
<dbReference type="InterPro" id="IPR014729">
    <property type="entry name" value="Rossmann-like_a/b/a_fold"/>
</dbReference>
<evidence type="ECO:0000313" key="10">
    <source>
        <dbReference type="EMBL" id="KAJ3616579.1"/>
    </source>
</evidence>
<sequence>MATYHLASVVDDHEMKITHVLRGKEWLSSLPKHCVLYRSFGWVPPLFAHLPLILNEDKSKLSKRCEALSIHSLLEKGYLPSAIVEYVSTLGYSADLPAKDAGRLTIQRDLIKNERITALGELPAFASYFWDFPRKLLLQPQTVEWKSKIYNSHHAGALQARLRAIDPFDKENIRQGLRELATELGQSAGNIMQLARFCVTATRVGGPVPATMEALGKQETCQRIEKVIQTWQ</sequence>
<proteinExistence type="inferred from homology"/>
<evidence type="ECO:0008006" key="12">
    <source>
        <dbReference type="Google" id="ProtNLM"/>
    </source>
</evidence>
<dbReference type="AlphaFoldDB" id="A0AA38HI03"/>
<dbReference type="Pfam" id="PF19269">
    <property type="entry name" value="Anticodon_2"/>
    <property type="match status" value="1"/>
</dbReference>
<keyword evidence="5 7" id="KW-0648">Protein biosynthesis</keyword>
<dbReference type="InterPro" id="IPR045462">
    <property type="entry name" value="aa-tRNA-synth_I_cd-bd"/>
</dbReference>
<dbReference type="InterPro" id="IPR008925">
    <property type="entry name" value="aa_tRNA-synth_I_cd-bd_sf"/>
</dbReference>
<evidence type="ECO:0000256" key="4">
    <source>
        <dbReference type="ARBA" id="ARBA00022840"/>
    </source>
</evidence>
<evidence type="ECO:0000259" key="9">
    <source>
        <dbReference type="Pfam" id="PF19269"/>
    </source>
</evidence>
<dbReference type="SUPFAM" id="SSF52374">
    <property type="entry name" value="Nucleotidylyl transferase"/>
    <property type="match status" value="1"/>
</dbReference>
<evidence type="ECO:0000256" key="6">
    <source>
        <dbReference type="ARBA" id="ARBA00023146"/>
    </source>
</evidence>
<evidence type="ECO:0000256" key="2">
    <source>
        <dbReference type="ARBA" id="ARBA00022598"/>
    </source>
</evidence>